<reference evidence="3 4" key="1">
    <citation type="submission" date="2019-02" db="EMBL/GenBank/DDBJ databases">
        <title>Deep-cultivation of Planctomycetes and their phenomic and genomic characterization uncovers novel biology.</title>
        <authorList>
            <person name="Wiegand S."/>
            <person name="Jogler M."/>
            <person name="Boedeker C."/>
            <person name="Pinto D."/>
            <person name="Vollmers J."/>
            <person name="Rivas-Marin E."/>
            <person name="Kohn T."/>
            <person name="Peeters S.H."/>
            <person name="Heuer A."/>
            <person name="Rast P."/>
            <person name="Oberbeckmann S."/>
            <person name="Bunk B."/>
            <person name="Jeske O."/>
            <person name="Meyerdierks A."/>
            <person name="Storesund J.E."/>
            <person name="Kallscheuer N."/>
            <person name="Luecker S."/>
            <person name="Lage O.M."/>
            <person name="Pohl T."/>
            <person name="Merkel B.J."/>
            <person name="Hornburger P."/>
            <person name="Mueller R.-W."/>
            <person name="Bruemmer F."/>
            <person name="Labrenz M."/>
            <person name="Spormann A.M."/>
            <person name="Op Den Camp H."/>
            <person name="Overmann J."/>
            <person name="Amann R."/>
            <person name="Jetten M.S.M."/>
            <person name="Mascher T."/>
            <person name="Medema M.H."/>
            <person name="Devos D.P."/>
            <person name="Kaster A.-K."/>
            <person name="Ovreas L."/>
            <person name="Rohde M."/>
            <person name="Galperin M.Y."/>
            <person name="Jogler C."/>
        </authorList>
    </citation>
    <scope>NUCLEOTIDE SEQUENCE [LARGE SCALE GENOMIC DNA]</scope>
    <source>
        <strain evidence="3 4">Pla100</strain>
    </source>
</reference>
<dbReference type="GO" id="GO:0047061">
    <property type="term" value="F:glucose-fructose oxidoreductase activity"/>
    <property type="evidence" value="ECO:0007669"/>
    <property type="project" value="UniProtKB-EC"/>
</dbReference>
<dbReference type="Pfam" id="PF01408">
    <property type="entry name" value="GFO_IDH_MocA"/>
    <property type="match status" value="1"/>
</dbReference>
<dbReference type="AlphaFoldDB" id="A0A5C5ZZG4"/>
<dbReference type="NCBIfam" id="TIGR01409">
    <property type="entry name" value="TAT_signal_seq"/>
    <property type="match status" value="1"/>
</dbReference>
<evidence type="ECO:0000313" key="3">
    <source>
        <dbReference type="EMBL" id="TWT92962.1"/>
    </source>
</evidence>
<gene>
    <name evidence="3" type="primary">gfo_4</name>
    <name evidence="3" type="ORF">Pla100_42780</name>
</gene>
<dbReference type="EC" id="1.1.99.28" evidence="3"/>
<dbReference type="OrthoDB" id="253515at2"/>
<proteinExistence type="predicted"/>
<name>A0A5C5ZZG4_9BACT</name>
<dbReference type="Gene3D" id="3.30.360.10">
    <property type="entry name" value="Dihydrodipicolinate Reductase, domain 2"/>
    <property type="match status" value="1"/>
</dbReference>
<dbReference type="EMBL" id="SJPM01000010">
    <property type="protein sequence ID" value="TWT92962.1"/>
    <property type="molecule type" value="Genomic_DNA"/>
</dbReference>
<dbReference type="PANTHER" id="PTHR43818:SF5">
    <property type="entry name" value="OXIDOREDUCTASE FAMILY PROTEIN"/>
    <property type="match status" value="1"/>
</dbReference>
<dbReference type="InterPro" id="IPR019546">
    <property type="entry name" value="TAT_signal_bac_arc"/>
</dbReference>
<dbReference type="SUPFAM" id="SSF51735">
    <property type="entry name" value="NAD(P)-binding Rossmann-fold domains"/>
    <property type="match status" value="1"/>
</dbReference>
<dbReference type="PROSITE" id="PS51318">
    <property type="entry name" value="TAT"/>
    <property type="match status" value="1"/>
</dbReference>
<dbReference type="PANTHER" id="PTHR43818">
    <property type="entry name" value="BCDNA.GH03377"/>
    <property type="match status" value="1"/>
</dbReference>
<dbReference type="Gene3D" id="3.40.50.720">
    <property type="entry name" value="NAD(P)-binding Rossmann-like Domain"/>
    <property type="match status" value="1"/>
</dbReference>
<dbReference type="GO" id="GO:0000166">
    <property type="term" value="F:nucleotide binding"/>
    <property type="evidence" value="ECO:0007669"/>
    <property type="project" value="InterPro"/>
</dbReference>
<sequence>MSMPNNPTLISNEGNDRRRFLKTAGAVTATAAVGQAAVAPVHAGEDNTIRLALIGCGNRGSGAVLNAFNTADQGPIELYAIADLDPKRIELAESALARKSPEQVNVPQERRFVGFQAYKDAIDILRPGDIAMCTTRAYIRPIHVEYAVSKGIHVFMEKPFACDPMGLHRMRAAGEAAAKTGSKIAAGLQCRHSPARAALIEQIREGALGELSYVRANRLGGRRWMGSMGEKSNVIAEQLMFGRTSLLWIGSGHMVDNLIHQIDECCWLMDDWPVECHAMGGREVGSTDHGQDLDTYSMEYTFADGRKAFCGFRRAKEGHVDFATYVHGSKKAAQFSGNIHKAIVHMYKDLRIDNDRIDWSPEPDAKNPWDYEWDHFIHAIRNDLPYNECERAVMADYCALMGRAAAHSNTIVTMGDIVSSKFQFCDYLDELNEDSVPPPLATADEEGYFPAPHAGKWSEV</sequence>
<dbReference type="SUPFAM" id="SSF55347">
    <property type="entry name" value="Glyceraldehyde-3-phosphate dehydrogenase-like, C-terminal domain"/>
    <property type="match status" value="1"/>
</dbReference>
<feature type="domain" description="GFO/IDH/MocA-like oxidoreductase" evidence="2">
    <location>
        <begin position="200"/>
        <end position="332"/>
    </location>
</feature>
<feature type="domain" description="Gfo/Idh/MocA-like oxidoreductase N-terminal" evidence="1">
    <location>
        <begin position="49"/>
        <end position="173"/>
    </location>
</feature>
<dbReference type="InterPro" id="IPR050463">
    <property type="entry name" value="Gfo/Idh/MocA_oxidrdct_glycsds"/>
</dbReference>
<organism evidence="3 4">
    <name type="scientific">Neorhodopirellula pilleata</name>
    <dbReference type="NCBI Taxonomy" id="2714738"/>
    <lineage>
        <taxon>Bacteria</taxon>
        <taxon>Pseudomonadati</taxon>
        <taxon>Planctomycetota</taxon>
        <taxon>Planctomycetia</taxon>
        <taxon>Pirellulales</taxon>
        <taxon>Pirellulaceae</taxon>
        <taxon>Neorhodopirellula</taxon>
    </lineage>
</organism>
<dbReference type="InterPro" id="IPR036291">
    <property type="entry name" value="NAD(P)-bd_dom_sf"/>
</dbReference>
<dbReference type="InterPro" id="IPR006311">
    <property type="entry name" value="TAT_signal"/>
</dbReference>
<comment type="caution">
    <text evidence="3">The sequence shown here is derived from an EMBL/GenBank/DDBJ whole genome shotgun (WGS) entry which is preliminary data.</text>
</comment>
<dbReference type="Proteomes" id="UP000316213">
    <property type="component" value="Unassembled WGS sequence"/>
</dbReference>
<keyword evidence="4" id="KW-1185">Reference proteome</keyword>
<evidence type="ECO:0000313" key="4">
    <source>
        <dbReference type="Proteomes" id="UP000316213"/>
    </source>
</evidence>
<dbReference type="InterPro" id="IPR000683">
    <property type="entry name" value="Gfo/Idh/MocA-like_OxRdtase_N"/>
</dbReference>
<dbReference type="RefSeq" id="WP_146579689.1">
    <property type="nucleotide sequence ID" value="NZ_SJPM01000010.1"/>
</dbReference>
<keyword evidence="3" id="KW-0560">Oxidoreductase</keyword>
<evidence type="ECO:0000259" key="2">
    <source>
        <dbReference type="Pfam" id="PF22725"/>
    </source>
</evidence>
<protein>
    <submittedName>
        <fullName evidence="3">Glucose--fructose oxidoreductase</fullName>
        <ecNumber evidence="3">1.1.99.28</ecNumber>
    </submittedName>
</protein>
<accession>A0A5C5ZZG4</accession>
<dbReference type="InterPro" id="IPR055170">
    <property type="entry name" value="GFO_IDH_MocA-like_dom"/>
</dbReference>
<dbReference type="Pfam" id="PF22725">
    <property type="entry name" value="GFO_IDH_MocA_C3"/>
    <property type="match status" value="1"/>
</dbReference>
<evidence type="ECO:0000259" key="1">
    <source>
        <dbReference type="Pfam" id="PF01408"/>
    </source>
</evidence>